<dbReference type="InterPro" id="IPR036259">
    <property type="entry name" value="MFS_trans_sf"/>
</dbReference>
<keyword evidence="6" id="KW-0732">Signal</keyword>
<dbReference type="InterPro" id="IPR020846">
    <property type="entry name" value="MFS_dom"/>
</dbReference>
<organism evidence="8 9">
    <name type="scientific">Didymosphaeria variabile</name>
    <dbReference type="NCBI Taxonomy" id="1932322"/>
    <lineage>
        <taxon>Eukaryota</taxon>
        <taxon>Fungi</taxon>
        <taxon>Dikarya</taxon>
        <taxon>Ascomycota</taxon>
        <taxon>Pezizomycotina</taxon>
        <taxon>Dothideomycetes</taxon>
        <taxon>Pleosporomycetidae</taxon>
        <taxon>Pleosporales</taxon>
        <taxon>Massarineae</taxon>
        <taxon>Didymosphaeriaceae</taxon>
        <taxon>Didymosphaeria</taxon>
    </lineage>
</organism>
<evidence type="ECO:0000313" key="8">
    <source>
        <dbReference type="EMBL" id="KAJ4351876.1"/>
    </source>
</evidence>
<comment type="subcellular location">
    <subcellularLocation>
        <location evidence="1">Membrane</location>
        <topology evidence="1">Multi-pass membrane protein</topology>
    </subcellularLocation>
</comment>
<feature type="domain" description="Major facilitator superfamily (MFS) profile" evidence="7">
    <location>
        <begin position="1"/>
        <end position="121"/>
    </location>
</feature>
<dbReference type="InterPro" id="IPR005828">
    <property type="entry name" value="MFS_sugar_transport-like"/>
</dbReference>
<dbReference type="OrthoDB" id="433512at2759"/>
<dbReference type="PROSITE" id="PS50850">
    <property type="entry name" value="MFS"/>
    <property type="match status" value="1"/>
</dbReference>
<keyword evidence="9" id="KW-1185">Reference proteome</keyword>
<dbReference type="Proteomes" id="UP001140513">
    <property type="component" value="Unassembled WGS sequence"/>
</dbReference>
<dbReference type="GeneID" id="80910750"/>
<protein>
    <recommendedName>
        <fullName evidence="7">Major facilitator superfamily (MFS) profile domain-containing protein</fullName>
    </recommendedName>
</protein>
<evidence type="ECO:0000256" key="1">
    <source>
        <dbReference type="ARBA" id="ARBA00004141"/>
    </source>
</evidence>
<gene>
    <name evidence="8" type="ORF">N0V89_007220</name>
</gene>
<evidence type="ECO:0000256" key="6">
    <source>
        <dbReference type="SAM" id="SignalP"/>
    </source>
</evidence>
<dbReference type="Pfam" id="PF00083">
    <property type="entry name" value="Sugar_tr"/>
    <property type="match status" value="1"/>
</dbReference>
<feature type="transmembrane region" description="Helical" evidence="5">
    <location>
        <begin position="62"/>
        <end position="82"/>
    </location>
</feature>
<comment type="caution">
    <text evidence="8">The sequence shown here is derived from an EMBL/GenBank/DDBJ whole genome shotgun (WGS) entry which is preliminary data.</text>
</comment>
<feature type="signal peptide" evidence="6">
    <location>
        <begin position="1"/>
        <end position="17"/>
    </location>
</feature>
<dbReference type="Gene3D" id="1.20.1250.20">
    <property type="entry name" value="MFS general substrate transporter like domains"/>
    <property type="match status" value="1"/>
</dbReference>
<feature type="transmembrane region" description="Helical" evidence="5">
    <location>
        <begin position="27"/>
        <end position="50"/>
    </location>
</feature>
<dbReference type="GO" id="GO:0016020">
    <property type="term" value="C:membrane"/>
    <property type="evidence" value="ECO:0007669"/>
    <property type="project" value="UniProtKB-SubCell"/>
</dbReference>
<evidence type="ECO:0000313" key="9">
    <source>
        <dbReference type="Proteomes" id="UP001140513"/>
    </source>
</evidence>
<proteinExistence type="predicted"/>
<feature type="transmembrane region" description="Helical" evidence="5">
    <location>
        <begin position="94"/>
        <end position="117"/>
    </location>
</feature>
<evidence type="ECO:0000256" key="3">
    <source>
        <dbReference type="ARBA" id="ARBA00022989"/>
    </source>
</evidence>
<sequence length="165" mass="18386">MFVVLAIVFAILGGSLFDVYETSDHDVTVVFYAISLFLMNLGPNTITFMLPAELFETKNRGTCYGIAAASGKLGAILVQIAIKRIRAGGTDKKPLAGLLLFLVPVMLMGALIAAIWIPEVQYPYGRVREYSKFDNRSLESIAEDPRKDQKVGFRAKMRKWLHLQD</sequence>
<evidence type="ECO:0000259" key="7">
    <source>
        <dbReference type="PROSITE" id="PS50850"/>
    </source>
</evidence>
<dbReference type="AlphaFoldDB" id="A0A9W8XKG2"/>
<dbReference type="EMBL" id="JAPEUX010000005">
    <property type="protein sequence ID" value="KAJ4351876.1"/>
    <property type="molecule type" value="Genomic_DNA"/>
</dbReference>
<evidence type="ECO:0000256" key="4">
    <source>
        <dbReference type="ARBA" id="ARBA00023136"/>
    </source>
</evidence>
<feature type="chain" id="PRO_5040769401" description="Major facilitator superfamily (MFS) profile domain-containing protein" evidence="6">
    <location>
        <begin position="18"/>
        <end position="165"/>
    </location>
</feature>
<name>A0A9W8XKG2_9PLEO</name>
<evidence type="ECO:0000256" key="2">
    <source>
        <dbReference type="ARBA" id="ARBA00022692"/>
    </source>
</evidence>
<accession>A0A9W8XKG2</accession>
<dbReference type="GO" id="GO:0022857">
    <property type="term" value="F:transmembrane transporter activity"/>
    <property type="evidence" value="ECO:0007669"/>
    <property type="project" value="InterPro"/>
</dbReference>
<dbReference type="RefSeq" id="XP_056070232.1">
    <property type="nucleotide sequence ID" value="XM_056215985.1"/>
</dbReference>
<keyword evidence="4 5" id="KW-0472">Membrane</keyword>
<dbReference type="SUPFAM" id="SSF103473">
    <property type="entry name" value="MFS general substrate transporter"/>
    <property type="match status" value="1"/>
</dbReference>
<evidence type="ECO:0000256" key="5">
    <source>
        <dbReference type="SAM" id="Phobius"/>
    </source>
</evidence>
<reference evidence="8" key="1">
    <citation type="submission" date="2022-10" db="EMBL/GenBank/DDBJ databases">
        <title>Tapping the CABI collections for fungal endophytes: first genome assemblies for Collariella, Neodidymelliopsis, Ascochyta clinopodiicola, Didymella pomorum, Didymosphaeria variabile, Neocosmospora piperis and Neocucurbitaria cava.</title>
        <authorList>
            <person name="Hill R."/>
        </authorList>
    </citation>
    <scope>NUCLEOTIDE SEQUENCE</scope>
    <source>
        <strain evidence="8">IMI 356815</strain>
    </source>
</reference>
<keyword evidence="3 5" id="KW-1133">Transmembrane helix</keyword>
<keyword evidence="2 5" id="KW-0812">Transmembrane</keyword>